<dbReference type="Pfam" id="PF00651">
    <property type="entry name" value="BTB"/>
    <property type="match status" value="1"/>
</dbReference>
<dbReference type="Gene3D" id="3.30.710.10">
    <property type="entry name" value="Potassium Channel Kv1.1, Chain A"/>
    <property type="match status" value="1"/>
</dbReference>
<gene>
    <name evidence="2" type="ORF">MSAN_01637400</name>
</gene>
<evidence type="ECO:0000313" key="2">
    <source>
        <dbReference type="EMBL" id="KAF7350763.1"/>
    </source>
</evidence>
<evidence type="ECO:0000313" key="3">
    <source>
        <dbReference type="Proteomes" id="UP000623467"/>
    </source>
</evidence>
<comment type="caution">
    <text evidence="2">The sequence shown here is derived from an EMBL/GenBank/DDBJ whole genome shotgun (WGS) entry which is preliminary data.</text>
</comment>
<dbReference type="InterPro" id="IPR011333">
    <property type="entry name" value="SKP1/BTB/POZ_sf"/>
</dbReference>
<feature type="domain" description="BTB" evidence="1">
    <location>
        <begin position="16"/>
        <end position="77"/>
    </location>
</feature>
<dbReference type="EMBL" id="JACAZH010000014">
    <property type="protein sequence ID" value="KAF7350763.1"/>
    <property type="molecule type" value="Genomic_DNA"/>
</dbReference>
<dbReference type="SMART" id="SM00225">
    <property type="entry name" value="BTB"/>
    <property type="match status" value="1"/>
</dbReference>
<evidence type="ECO:0000259" key="1">
    <source>
        <dbReference type="PROSITE" id="PS50097"/>
    </source>
</evidence>
<reference evidence="2" key="1">
    <citation type="submission" date="2020-05" db="EMBL/GenBank/DDBJ databases">
        <title>Mycena genomes resolve the evolution of fungal bioluminescence.</title>
        <authorList>
            <person name="Tsai I.J."/>
        </authorList>
    </citation>
    <scope>NUCLEOTIDE SEQUENCE</scope>
    <source>
        <strain evidence="2">160909Yilan</strain>
    </source>
</reference>
<proteinExistence type="predicted"/>
<name>A0A8H6XYP4_9AGAR</name>
<dbReference type="SUPFAM" id="SSF54695">
    <property type="entry name" value="POZ domain"/>
    <property type="match status" value="1"/>
</dbReference>
<dbReference type="PROSITE" id="PS50097">
    <property type="entry name" value="BTB"/>
    <property type="match status" value="1"/>
</dbReference>
<dbReference type="AlphaFoldDB" id="A0A8H6XYP4"/>
<sequence length="242" mass="27643">MATTPTPRTSQRFCASDADLTISSSDNVLFKVHRKHLEVHSDVFADAANATRPENGDEIVYLQESSEVLELLFQFMYRQRQPDLRHVEFPKFMEFAEAVDKYVVYSALSAMESQMRVHITDHPLRVLDFSAIHGHADLGNEAARIAVGLSMSSAAAILSPHTFTKWMAFHDEWHAGAMNAVAEFLSLLRRHSREELSSSLEACVRDPKRWYTERSTLQNYTWANELTFLDIEFMQPTDNDSL</sequence>
<protein>
    <submittedName>
        <fullName evidence="2">BTB domain-containing protein</fullName>
    </submittedName>
</protein>
<dbReference type="InterPro" id="IPR000210">
    <property type="entry name" value="BTB/POZ_dom"/>
</dbReference>
<accession>A0A8H6XYP4</accession>
<organism evidence="2 3">
    <name type="scientific">Mycena sanguinolenta</name>
    <dbReference type="NCBI Taxonomy" id="230812"/>
    <lineage>
        <taxon>Eukaryota</taxon>
        <taxon>Fungi</taxon>
        <taxon>Dikarya</taxon>
        <taxon>Basidiomycota</taxon>
        <taxon>Agaricomycotina</taxon>
        <taxon>Agaricomycetes</taxon>
        <taxon>Agaricomycetidae</taxon>
        <taxon>Agaricales</taxon>
        <taxon>Marasmiineae</taxon>
        <taxon>Mycenaceae</taxon>
        <taxon>Mycena</taxon>
    </lineage>
</organism>
<dbReference type="Proteomes" id="UP000623467">
    <property type="component" value="Unassembled WGS sequence"/>
</dbReference>
<keyword evidence="3" id="KW-1185">Reference proteome</keyword>
<dbReference type="OrthoDB" id="3184970at2759"/>